<dbReference type="AlphaFoldDB" id="C5KII7"/>
<organism evidence="4">
    <name type="scientific">Perkinsus marinus (strain ATCC 50983 / TXsc)</name>
    <dbReference type="NCBI Taxonomy" id="423536"/>
    <lineage>
        <taxon>Eukaryota</taxon>
        <taxon>Sar</taxon>
        <taxon>Alveolata</taxon>
        <taxon>Perkinsozoa</taxon>
        <taxon>Perkinsea</taxon>
        <taxon>Perkinsida</taxon>
        <taxon>Perkinsidae</taxon>
        <taxon>Perkinsus</taxon>
    </lineage>
</organism>
<dbReference type="InterPro" id="IPR024317">
    <property type="entry name" value="Dynein_heavy_chain_D4_dom"/>
</dbReference>
<gene>
    <name evidence="3" type="ORF">Pmar_PMAR012307</name>
</gene>
<dbReference type="PANTHER" id="PTHR22878">
    <property type="entry name" value="DYNEIN HEAVY CHAIN 6, AXONEMAL-LIKE-RELATED"/>
    <property type="match status" value="1"/>
</dbReference>
<dbReference type="PANTHER" id="PTHR22878:SF69">
    <property type="entry name" value="DYNEIN HEAVY CHAIN"/>
    <property type="match status" value="1"/>
</dbReference>
<reference evidence="3 4" key="1">
    <citation type="submission" date="2008-07" db="EMBL/GenBank/DDBJ databases">
        <authorList>
            <person name="El-Sayed N."/>
            <person name="Caler E."/>
            <person name="Inman J."/>
            <person name="Amedeo P."/>
            <person name="Hass B."/>
            <person name="Wortman J."/>
        </authorList>
    </citation>
    <scope>NUCLEOTIDE SEQUENCE [LARGE SCALE GENOMIC DNA]</scope>
    <source>
        <strain evidence="4">ATCC 50983 / TXsc</strain>
    </source>
</reference>
<feature type="domain" description="Dynein heavy chain AAA module D4" evidence="2">
    <location>
        <begin position="1"/>
        <end position="87"/>
    </location>
</feature>
<dbReference type="OrthoDB" id="424310at2759"/>
<sequence length="319" mass="35435">KFPALVNCTVIDWFQPWPKDALRSVGEKFLAELGPADGELRAGVVEFLPFSFEAVGHQSEKFIEVERRFAYTTPKSFLELIKLYTSMLGKKLQALEDKQYRLSNGLDKLKETAEQVAGLEEVLKEKAVVVEQKAKEADAFAEEVGREKTKVNAEAEKANTESIACEEIAKNVKIQQKSCEEDLAKAIPLVEKAEAALDVLNKKDFQELKSFAKPPAGVDKVCEACMHLMAGIDPSIDVDKKGKVKDPSWKGATKMMGNPEKFLESLKAFKGEIDDSNVPKQNIEYARPLTQAEDFTVESMKKKSAAAAGLCEWVLNIIM</sequence>
<evidence type="ECO:0000259" key="2">
    <source>
        <dbReference type="Pfam" id="PF12780"/>
    </source>
</evidence>
<evidence type="ECO:0000313" key="3">
    <source>
        <dbReference type="EMBL" id="EER15706.1"/>
    </source>
</evidence>
<dbReference type="Proteomes" id="UP000007800">
    <property type="component" value="Unassembled WGS sequence"/>
</dbReference>
<dbReference type="InterPro" id="IPR024743">
    <property type="entry name" value="Dynein_HC_stalk"/>
</dbReference>
<dbReference type="GO" id="GO:0030286">
    <property type="term" value="C:dynein complex"/>
    <property type="evidence" value="ECO:0007669"/>
    <property type="project" value="InterPro"/>
</dbReference>
<dbReference type="Pfam" id="PF12777">
    <property type="entry name" value="MT"/>
    <property type="match status" value="1"/>
</dbReference>
<feature type="domain" description="Dynein heavy chain coiled coil stalk" evidence="1">
    <location>
        <begin position="101"/>
        <end position="318"/>
    </location>
</feature>
<dbReference type="GO" id="GO:0007018">
    <property type="term" value="P:microtubule-based movement"/>
    <property type="evidence" value="ECO:0007669"/>
    <property type="project" value="InterPro"/>
</dbReference>
<dbReference type="OMA" id="HCEVEPK"/>
<dbReference type="Gene3D" id="1.20.920.20">
    <property type="match status" value="1"/>
</dbReference>
<evidence type="ECO:0000313" key="4">
    <source>
        <dbReference type="Proteomes" id="UP000007800"/>
    </source>
</evidence>
<dbReference type="GO" id="GO:0045505">
    <property type="term" value="F:dynein intermediate chain binding"/>
    <property type="evidence" value="ECO:0007669"/>
    <property type="project" value="InterPro"/>
</dbReference>
<accession>C5KII7</accession>
<dbReference type="GO" id="GO:0051959">
    <property type="term" value="F:dynein light intermediate chain binding"/>
    <property type="evidence" value="ECO:0007669"/>
    <property type="project" value="InterPro"/>
</dbReference>
<dbReference type="RefSeq" id="XP_002783910.1">
    <property type="nucleotide sequence ID" value="XM_002783864.1"/>
</dbReference>
<dbReference type="Pfam" id="PF12780">
    <property type="entry name" value="AAA_8"/>
    <property type="match status" value="1"/>
</dbReference>
<name>C5KII7_PERM5</name>
<dbReference type="InParanoid" id="C5KII7"/>
<dbReference type="InterPro" id="IPR026983">
    <property type="entry name" value="DHC"/>
</dbReference>
<dbReference type="GeneID" id="9046558"/>
<feature type="non-terminal residue" evidence="3">
    <location>
        <position position="1"/>
    </location>
</feature>
<protein>
    <submittedName>
        <fullName evidence="3">Axonemal dynein beta heavy chain 9, putative</fullName>
    </submittedName>
</protein>
<proteinExistence type="predicted"/>
<dbReference type="EMBL" id="GG673251">
    <property type="protein sequence ID" value="EER15706.1"/>
    <property type="molecule type" value="Genomic_DNA"/>
</dbReference>
<evidence type="ECO:0000259" key="1">
    <source>
        <dbReference type="Pfam" id="PF12777"/>
    </source>
</evidence>
<keyword evidence="4" id="KW-1185">Reference proteome</keyword>